<dbReference type="EC" id="2.7.1.11" evidence="1"/>
<dbReference type="EMBL" id="GISG01140825">
    <property type="protein sequence ID" value="MBA4645049.1"/>
    <property type="molecule type" value="Transcribed_RNA"/>
</dbReference>
<dbReference type="AlphaFoldDB" id="A0A7C9DPR2"/>
<accession>A0A7C9DPR2</accession>
<protein>
    <submittedName>
        <fullName evidence="1">6-phosphofructokinase</fullName>
        <ecNumber evidence="1">2.7.1.11</ecNumber>
    </submittedName>
</protein>
<reference evidence="1" key="1">
    <citation type="journal article" date="2013" name="J. Plant Res.">
        <title>Effect of fungi and light on seed germination of three Opuntia species from semiarid lands of central Mexico.</title>
        <authorList>
            <person name="Delgado-Sanchez P."/>
            <person name="Jimenez-Bremont J.F."/>
            <person name="Guerrero-Gonzalez Mde L."/>
            <person name="Flores J."/>
        </authorList>
    </citation>
    <scope>NUCLEOTIDE SEQUENCE</scope>
    <source>
        <tissue evidence="1">Cladode</tissue>
    </source>
</reference>
<sequence length="183" mass="21519">MASFSSINNASYTHISSLLWKATQAHHHRPFRLTISKSKWPERHSTKRGFSAFRIFAEKSEIDFSDPDWKTKYQKEFESRFNLPHLKDILDVQPRPTTFSLMNRKRAGWWKENNEDDSADTPSDRKNDYVNNDDRALLKVIKYSSPISAGAECIDPDCTWVEQWVQRKYPLPLPCLLRMALWV</sequence>
<proteinExistence type="predicted"/>
<evidence type="ECO:0000313" key="1">
    <source>
        <dbReference type="EMBL" id="MBA4645045.1"/>
    </source>
</evidence>
<organism evidence="1">
    <name type="scientific">Opuntia streptacantha</name>
    <name type="common">Prickly pear cactus</name>
    <name type="synonym">Opuntia cardona</name>
    <dbReference type="NCBI Taxonomy" id="393608"/>
    <lineage>
        <taxon>Eukaryota</taxon>
        <taxon>Viridiplantae</taxon>
        <taxon>Streptophyta</taxon>
        <taxon>Embryophyta</taxon>
        <taxon>Tracheophyta</taxon>
        <taxon>Spermatophyta</taxon>
        <taxon>Magnoliopsida</taxon>
        <taxon>eudicotyledons</taxon>
        <taxon>Gunneridae</taxon>
        <taxon>Pentapetalae</taxon>
        <taxon>Caryophyllales</taxon>
        <taxon>Cactineae</taxon>
        <taxon>Cactaceae</taxon>
        <taxon>Opuntioideae</taxon>
        <taxon>Opuntia</taxon>
    </lineage>
</organism>
<keyword evidence="1" id="KW-0418">Kinase</keyword>
<dbReference type="EMBL" id="GISG01140821">
    <property type="protein sequence ID" value="MBA4645045.1"/>
    <property type="molecule type" value="Transcribed_RNA"/>
</dbReference>
<keyword evidence="1" id="KW-0808">Transferase</keyword>
<dbReference type="GO" id="GO:0003872">
    <property type="term" value="F:6-phosphofructokinase activity"/>
    <property type="evidence" value="ECO:0007669"/>
    <property type="project" value="UniProtKB-EC"/>
</dbReference>
<reference evidence="1" key="2">
    <citation type="submission" date="2020-07" db="EMBL/GenBank/DDBJ databases">
        <authorList>
            <person name="Vera ALvarez R."/>
            <person name="Arias-Moreno D.M."/>
            <person name="Jimenez-Jacinto V."/>
            <person name="Jimenez-Bremont J.F."/>
            <person name="Swaminathan K."/>
            <person name="Moose S.P."/>
            <person name="Guerrero-Gonzalez M.L."/>
            <person name="Marino-Ramirez L."/>
            <person name="Landsman D."/>
            <person name="Rodriguez-Kessler M."/>
            <person name="Delgado-Sanchez P."/>
        </authorList>
    </citation>
    <scope>NUCLEOTIDE SEQUENCE</scope>
    <source>
        <tissue evidence="1">Cladode</tissue>
    </source>
</reference>
<name>A0A7C9DPR2_OPUST</name>